<reference evidence="2 3" key="1">
    <citation type="submission" date="2020-02" db="EMBL/GenBank/DDBJ databases">
        <title>Draft genome sequence of Haematococcus lacustris strain NIES-144.</title>
        <authorList>
            <person name="Morimoto D."/>
            <person name="Nakagawa S."/>
            <person name="Yoshida T."/>
            <person name="Sawayama S."/>
        </authorList>
    </citation>
    <scope>NUCLEOTIDE SEQUENCE [LARGE SCALE GENOMIC DNA]</scope>
    <source>
        <strain evidence="2 3">NIES-144</strain>
    </source>
</reference>
<sequence>MLTVYDIVKQAVVLILGIVLAVGFGPIALPLPGLPHVKIVDLKEALRAPEPLPLEGVLAPNNALEAAVVLFNNTLQSSESVLVEPDGSVVLLDKYGALLTAAPNASAPGGYQLDPVPKAWLGPSRPLGFKRDAQGDLIVCNTALGLVKVVGSSVVLLGQRVSDSSPLDPGSPILYANTLDISPTTGVVYFSDSQMIPVTPNYGVPRARPWYDTLGSYLRGVYSVGPSSATACLPAAWFSHSQHTHPTLPH</sequence>
<keyword evidence="1" id="KW-0472">Membrane</keyword>
<dbReference type="InterPro" id="IPR011042">
    <property type="entry name" value="6-blade_b-propeller_TolB-like"/>
</dbReference>
<gene>
    <name evidence="2" type="ORF">HaLaN_15237</name>
</gene>
<protein>
    <submittedName>
        <fullName evidence="2">Strictosidine synthase</fullName>
    </submittedName>
</protein>
<evidence type="ECO:0000313" key="3">
    <source>
        <dbReference type="Proteomes" id="UP000485058"/>
    </source>
</evidence>
<name>A0A699ZR67_HAELA</name>
<comment type="caution">
    <text evidence="2">The sequence shown here is derived from an EMBL/GenBank/DDBJ whole genome shotgun (WGS) entry which is preliminary data.</text>
</comment>
<dbReference type="EMBL" id="BLLF01001300">
    <property type="protein sequence ID" value="GFH18432.1"/>
    <property type="molecule type" value="Genomic_DNA"/>
</dbReference>
<evidence type="ECO:0000313" key="2">
    <source>
        <dbReference type="EMBL" id="GFH18432.1"/>
    </source>
</evidence>
<feature type="non-terminal residue" evidence="2">
    <location>
        <position position="250"/>
    </location>
</feature>
<dbReference type="SUPFAM" id="SSF63829">
    <property type="entry name" value="Calcium-dependent phosphotriesterase"/>
    <property type="match status" value="1"/>
</dbReference>
<organism evidence="2 3">
    <name type="scientific">Haematococcus lacustris</name>
    <name type="common">Green alga</name>
    <name type="synonym">Haematococcus pluvialis</name>
    <dbReference type="NCBI Taxonomy" id="44745"/>
    <lineage>
        <taxon>Eukaryota</taxon>
        <taxon>Viridiplantae</taxon>
        <taxon>Chlorophyta</taxon>
        <taxon>core chlorophytes</taxon>
        <taxon>Chlorophyceae</taxon>
        <taxon>CS clade</taxon>
        <taxon>Chlamydomonadales</taxon>
        <taxon>Haematococcaceae</taxon>
        <taxon>Haematococcus</taxon>
    </lineage>
</organism>
<evidence type="ECO:0000256" key="1">
    <source>
        <dbReference type="SAM" id="Phobius"/>
    </source>
</evidence>
<dbReference type="Gene3D" id="2.120.10.30">
    <property type="entry name" value="TolB, C-terminal domain"/>
    <property type="match status" value="1"/>
</dbReference>
<keyword evidence="1" id="KW-1133">Transmembrane helix</keyword>
<keyword evidence="1" id="KW-0812">Transmembrane</keyword>
<proteinExistence type="predicted"/>
<accession>A0A699ZR67</accession>
<keyword evidence="3" id="KW-1185">Reference proteome</keyword>
<feature type="transmembrane region" description="Helical" evidence="1">
    <location>
        <begin position="12"/>
        <end position="31"/>
    </location>
</feature>
<dbReference type="Proteomes" id="UP000485058">
    <property type="component" value="Unassembled WGS sequence"/>
</dbReference>
<dbReference type="AlphaFoldDB" id="A0A699ZR67"/>